<evidence type="ECO:0000256" key="2">
    <source>
        <dbReference type="SAM" id="SignalP"/>
    </source>
</evidence>
<proteinExistence type="predicted"/>
<comment type="caution">
    <text evidence="3">The sequence shown here is derived from an EMBL/GenBank/DDBJ whole genome shotgun (WGS) entry which is preliminary data.</text>
</comment>
<dbReference type="Proteomes" id="UP001480595">
    <property type="component" value="Unassembled WGS sequence"/>
</dbReference>
<dbReference type="GeneID" id="92088062"/>
<dbReference type="EMBL" id="JAQQWL010000004">
    <property type="protein sequence ID" value="KAK8076318.1"/>
    <property type="molecule type" value="Genomic_DNA"/>
</dbReference>
<feature type="signal peptide" evidence="2">
    <location>
        <begin position="1"/>
        <end position="20"/>
    </location>
</feature>
<sequence length="161" mass="17429">MYTIRALVLSSLAAAAVTDGLYVHSNELAAHFAKRQQMPEPGTPAYNCHDNCGKFCQSIIASRGEDPCYDKTFLTDYAVCLSCAGPDNYDIWMYYGSALSKTASSCVLPTTPSTEKTTDVPLSIPAAKSASAANPSTTAPKGFRPRRRQVPPRLPRRPPAR</sequence>
<dbReference type="RefSeq" id="XP_066719277.1">
    <property type="nucleotide sequence ID" value="XM_066854999.1"/>
</dbReference>
<feature type="compositionally biased region" description="Low complexity" evidence="1">
    <location>
        <begin position="125"/>
        <end position="141"/>
    </location>
</feature>
<accession>A0ABR1VYM5</accession>
<keyword evidence="4" id="KW-1185">Reference proteome</keyword>
<feature type="chain" id="PRO_5047363986" evidence="2">
    <location>
        <begin position="21"/>
        <end position="161"/>
    </location>
</feature>
<keyword evidence="2" id="KW-0732">Signal</keyword>
<organism evidence="3 4">
    <name type="scientific">Apiospora phragmitis</name>
    <dbReference type="NCBI Taxonomy" id="2905665"/>
    <lineage>
        <taxon>Eukaryota</taxon>
        <taxon>Fungi</taxon>
        <taxon>Dikarya</taxon>
        <taxon>Ascomycota</taxon>
        <taxon>Pezizomycotina</taxon>
        <taxon>Sordariomycetes</taxon>
        <taxon>Xylariomycetidae</taxon>
        <taxon>Amphisphaeriales</taxon>
        <taxon>Apiosporaceae</taxon>
        <taxon>Apiospora</taxon>
    </lineage>
</organism>
<feature type="region of interest" description="Disordered" evidence="1">
    <location>
        <begin position="110"/>
        <end position="161"/>
    </location>
</feature>
<gene>
    <name evidence="3" type="ORF">PG994_003590</name>
</gene>
<evidence type="ECO:0000256" key="1">
    <source>
        <dbReference type="SAM" id="MobiDB-lite"/>
    </source>
</evidence>
<protein>
    <submittedName>
        <fullName evidence="3">Dynactin arp1 p25 subunit</fullName>
    </submittedName>
</protein>
<reference evidence="3 4" key="1">
    <citation type="submission" date="2023-01" db="EMBL/GenBank/DDBJ databases">
        <title>Analysis of 21 Apiospora genomes using comparative genomics revels a genus with tremendous synthesis potential of carbohydrate active enzymes and secondary metabolites.</title>
        <authorList>
            <person name="Sorensen T."/>
        </authorList>
    </citation>
    <scope>NUCLEOTIDE SEQUENCE [LARGE SCALE GENOMIC DNA]</scope>
    <source>
        <strain evidence="3 4">CBS 135458</strain>
    </source>
</reference>
<evidence type="ECO:0000313" key="3">
    <source>
        <dbReference type="EMBL" id="KAK8076318.1"/>
    </source>
</evidence>
<name>A0ABR1VYM5_9PEZI</name>
<feature type="compositionally biased region" description="Basic residues" evidence="1">
    <location>
        <begin position="143"/>
        <end position="161"/>
    </location>
</feature>
<evidence type="ECO:0000313" key="4">
    <source>
        <dbReference type="Proteomes" id="UP001480595"/>
    </source>
</evidence>